<comment type="function">
    <text evidence="6">Involved in the regulation of the intracellular balance of NAD and NADP, and is a key enzyme in the biosynthesis of NADP. Catalyzes specifically the phosphorylation on 2'-hydroxyl of the adenosine moiety of NAD to yield NADP.</text>
</comment>
<keyword evidence="4 6" id="KW-0520">NAD</keyword>
<comment type="caution">
    <text evidence="6">Lacks conserved residue(s) required for the propagation of feature annotation.</text>
</comment>
<dbReference type="EMBL" id="FPCJ01000001">
    <property type="protein sequence ID" value="SFV30438.1"/>
    <property type="molecule type" value="Genomic_DNA"/>
</dbReference>
<dbReference type="EC" id="2.7.1.23" evidence="6"/>
<organism evidence="7 8">
    <name type="scientific">Thermoflavifilum thermophilum</name>
    <dbReference type="NCBI Taxonomy" id="1393122"/>
    <lineage>
        <taxon>Bacteria</taxon>
        <taxon>Pseudomonadati</taxon>
        <taxon>Bacteroidota</taxon>
        <taxon>Chitinophagia</taxon>
        <taxon>Chitinophagales</taxon>
        <taxon>Chitinophagaceae</taxon>
        <taxon>Thermoflavifilum</taxon>
    </lineage>
</organism>
<evidence type="ECO:0000256" key="2">
    <source>
        <dbReference type="ARBA" id="ARBA00022777"/>
    </source>
</evidence>
<dbReference type="InterPro" id="IPR017438">
    <property type="entry name" value="ATP-NAD_kinase_N"/>
</dbReference>
<dbReference type="AlphaFoldDB" id="A0A1I7N6Z3"/>
<dbReference type="InterPro" id="IPR002504">
    <property type="entry name" value="NADK"/>
</dbReference>
<dbReference type="GO" id="GO:0019674">
    <property type="term" value="P:NAD+ metabolic process"/>
    <property type="evidence" value="ECO:0007669"/>
    <property type="project" value="InterPro"/>
</dbReference>
<sequence length="292" mass="33023">MQVAIYSRNFSPQDQADVQLLIHTLHQRGMQLWIYAPWYEQMHNSIRWPQQPVLFYTAHDLNEKIACMISLGGDGTLLDTLCLVRDKSIPVMGVNMGRLGFLANIGRDMIERMADALLSHDYVIEKRILLHLDASIPLFGEVPYALNDFTLHKKDASSMIRIHAFLNGEFLNTYWADGLIVSTPTGSTAYSLSCGGPILLPEAGGFVVTPVAPHNLNVRPLVVPDDAVISFEIEGRSEQFLCTLDARMETITSDVKMAIRKEDFMLNLIRLQETNFLQTLRSKLFWGIDKRN</sequence>
<dbReference type="HAMAP" id="MF_00361">
    <property type="entry name" value="NAD_kinase"/>
    <property type="match status" value="1"/>
</dbReference>
<dbReference type="GO" id="GO:0003951">
    <property type="term" value="F:NAD+ kinase activity"/>
    <property type="evidence" value="ECO:0007669"/>
    <property type="project" value="UniProtKB-UniRule"/>
</dbReference>
<dbReference type="SUPFAM" id="SSF111331">
    <property type="entry name" value="NAD kinase/diacylglycerol kinase-like"/>
    <property type="match status" value="1"/>
</dbReference>
<gene>
    <name evidence="6" type="primary">nadK</name>
    <name evidence="7" type="ORF">SAMN05660895_0794</name>
</gene>
<comment type="cofactor">
    <cofactor evidence="6">
        <name>a divalent metal cation</name>
        <dbReference type="ChEBI" id="CHEBI:60240"/>
    </cofactor>
</comment>
<dbReference type="Pfam" id="PF20143">
    <property type="entry name" value="NAD_kinase_C"/>
    <property type="match status" value="1"/>
</dbReference>
<dbReference type="Pfam" id="PF01513">
    <property type="entry name" value="NAD_kinase"/>
    <property type="match status" value="1"/>
</dbReference>
<evidence type="ECO:0000256" key="1">
    <source>
        <dbReference type="ARBA" id="ARBA00022679"/>
    </source>
</evidence>
<evidence type="ECO:0000256" key="6">
    <source>
        <dbReference type="HAMAP-Rule" id="MF_00361"/>
    </source>
</evidence>
<proteinExistence type="inferred from homology"/>
<dbReference type="InterPro" id="IPR016064">
    <property type="entry name" value="NAD/diacylglycerol_kinase_sf"/>
</dbReference>
<evidence type="ECO:0000256" key="5">
    <source>
        <dbReference type="ARBA" id="ARBA00047925"/>
    </source>
</evidence>
<keyword evidence="3 6" id="KW-0521">NADP</keyword>
<feature type="binding site" evidence="6">
    <location>
        <position position="177"/>
    </location>
    <ligand>
        <name>NAD(+)</name>
        <dbReference type="ChEBI" id="CHEBI:57540"/>
    </ligand>
</feature>
<dbReference type="GO" id="GO:0005737">
    <property type="term" value="C:cytoplasm"/>
    <property type="evidence" value="ECO:0007669"/>
    <property type="project" value="UniProtKB-SubCell"/>
</dbReference>
<dbReference type="NCBIfam" id="NF002521">
    <property type="entry name" value="PRK01911.1"/>
    <property type="match status" value="1"/>
</dbReference>
<keyword evidence="6" id="KW-0963">Cytoplasm</keyword>
<feature type="binding site" evidence="6">
    <location>
        <position position="212"/>
    </location>
    <ligand>
        <name>NAD(+)</name>
        <dbReference type="ChEBI" id="CHEBI:57540"/>
    </ligand>
</feature>
<dbReference type="GO" id="GO:0005524">
    <property type="term" value="F:ATP binding"/>
    <property type="evidence" value="ECO:0007669"/>
    <property type="project" value="UniProtKB-KW"/>
</dbReference>
<keyword evidence="6" id="KW-0547">Nucleotide-binding</keyword>
<keyword evidence="1 6" id="KW-0808">Transferase</keyword>
<feature type="active site" description="Proton acceptor" evidence="6">
    <location>
        <position position="74"/>
    </location>
</feature>
<dbReference type="OrthoDB" id="9774737at2"/>
<protein>
    <recommendedName>
        <fullName evidence="6">NAD kinase</fullName>
        <ecNumber evidence="6">2.7.1.23</ecNumber>
    </recommendedName>
    <alternativeName>
        <fullName evidence="6">ATP-dependent NAD kinase</fullName>
    </alternativeName>
</protein>
<dbReference type="Gene3D" id="3.40.50.10330">
    <property type="entry name" value="Probable inorganic polyphosphate/atp-NAD kinase, domain 1"/>
    <property type="match status" value="1"/>
</dbReference>
<dbReference type="PANTHER" id="PTHR20275:SF0">
    <property type="entry name" value="NAD KINASE"/>
    <property type="match status" value="1"/>
</dbReference>
<evidence type="ECO:0000256" key="4">
    <source>
        <dbReference type="ARBA" id="ARBA00023027"/>
    </source>
</evidence>
<feature type="binding site" evidence="6">
    <location>
        <begin position="147"/>
        <end position="148"/>
    </location>
    <ligand>
        <name>NAD(+)</name>
        <dbReference type="ChEBI" id="CHEBI:57540"/>
    </ligand>
</feature>
<keyword evidence="8" id="KW-1185">Reference proteome</keyword>
<dbReference type="Gene3D" id="2.60.200.30">
    <property type="entry name" value="Probable inorganic polyphosphate/atp-NAD kinase, domain 2"/>
    <property type="match status" value="1"/>
</dbReference>
<dbReference type="GO" id="GO:0006741">
    <property type="term" value="P:NADP+ biosynthetic process"/>
    <property type="evidence" value="ECO:0007669"/>
    <property type="project" value="UniProtKB-UniRule"/>
</dbReference>
<reference evidence="8" key="1">
    <citation type="submission" date="2016-10" db="EMBL/GenBank/DDBJ databases">
        <authorList>
            <person name="Varghese N."/>
            <person name="Submissions S."/>
        </authorList>
    </citation>
    <scope>NUCLEOTIDE SEQUENCE [LARGE SCALE GENOMIC DNA]</scope>
    <source>
        <strain evidence="8">DSM 14807</strain>
    </source>
</reference>
<comment type="catalytic activity">
    <reaction evidence="5 6">
        <text>NAD(+) + ATP = ADP + NADP(+) + H(+)</text>
        <dbReference type="Rhea" id="RHEA:18629"/>
        <dbReference type="ChEBI" id="CHEBI:15378"/>
        <dbReference type="ChEBI" id="CHEBI:30616"/>
        <dbReference type="ChEBI" id="CHEBI:57540"/>
        <dbReference type="ChEBI" id="CHEBI:58349"/>
        <dbReference type="ChEBI" id="CHEBI:456216"/>
        <dbReference type="EC" id="2.7.1.23"/>
    </reaction>
</comment>
<accession>A0A1I7N6Z3</accession>
<dbReference type="InterPro" id="IPR017437">
    <property type="entry name" value="ATP-NAD_kinase_PpnK-typ_C"/>
</dbReference>
<evidence type="ECO:0000313" key="8">
    <source>
        <dbReference type="Proteomes" id="UP000199537"/>
    </source>
</evidence>
<keyword evidence="2 6" id="KW-0418">Kinase</keyword>
<dbReference type="STRING" id="1393122.SAMN05660895_0794"/>
<dbReference type="RefSeq" id="WP_092458024.1">
    <property type="nucleotide sequence ID" value="NZ_FPCJ01000001.1"/>
</dbReference>
<feature type="binding site" evidence="6">
    <location>
        <begin position="188"/>
        <end position="193"/>
    </location>
    <ligand>
        <name>NAD(+)</name>
        <dbReference type="ChEBI" id="CHEBI:57540"/>
    </ligand>
</feature>
<name>A0A1I7N6Z3_9BACT</name>
<comment type="subcellular location">
    <subcellularLocation>
        <location evidence="6">Cytoplasm</location>
    </subcellularLocation>
</comment>
<dbReference type="Proteomes" id="UP000199537">
    <property type="component" value="Unassembled WGS sequence"/>
</dbReference>
<dbReference type="GO" id="GO:0046872">
    <property type="term" value="F:metal ion binding"/>
    <property type="evidence" value="ECO:0007669"/>
    <property type="project" value="UniProtKB-UniRule"/>
</dbReference>
<comment type="similarity">
    <text evidence="6">Belongs to the NAD kinase family.</text>
</comment>
<dbReference type="GO" id="GO:0051287">
    <property type="term" value="F:NAD binding"/>
    <property type="evidence" value="ECO:0007669"/>
    <property type="project" value="UniProtKB-ARBA"/>
</dbReference>
<feature type="binding site" evidence="6">
    <location>
        <begin position="74"/>
        <end position="75"/>
    </location>
    <ligand>
        <name>NAD(+)</name>
        <dbReference type="ChEBI" id="CHEBI:57540"/>
    </ligand>
</feature>
<dbReference type="PANTHER" id="PTHR20275">
    <property type="entry name" value="NAD KINASE"/>
    <property type="match status" value="1"/>
</dbReference>
<evidence type="ECO:0000313" key="7">
    <source>
        <dbReference type="EMBL" id="SFV30438.1"/>
    </source>
</evidence>
<keyword evidence="6" id="KW-0067">ATP-binding</keyword>
<evidence type="ECO:0000256" key="3">
    <source>
        <dbReference type="ARBA" id="ARBA00022857"/>
    </source>
</evidence>